<evidence type="ECO:0000256" key="1">
    <source>
        <dbReference type="ARBA" id="ARBA00004123"/>
    </source>
</evidence>
<evidence type="ECO:0000256" key="4">
    <source>
        <dbReference type="ARBA" id="ARBA00023163"/>
    </source>
</evidence>
<accession>A0A0C9MRV5</accession>
<evidence type="ECO:0000313" key="10">
    <source>
        <dbReference type="Proteomes" id="UP000053815"/>
    </source>
</evidence>
<dbReference type="CDD" id="cd00067">
    <property type="entry name" value="GAL4"/>
    <property type="match status" value="1"/>
</dbReference>
<keyword evidence="2" id="KW-0805">Transcription regulation</keyword>
<dbReference type="AlphaFoldDB" id="A0A0C9MRV5"/>
<reference evidence="9" key="1">
    <citation type="submission" date="2014-09" db="EMBL/GenBank/DDBJ databases">
        <title>Draft genome sequence of an oleaginous Mucoromycotina fungus Mucor ambiguus NBRC6742.</title>
        <authorList>
            <person name="Takeda I."/>
            <person name="Yamane N."/>
            <person name="Morita T."/>
            <person name="Tamano K."/>
            <person name="Machida M."/>
            <person name="Baker S."/>
            <person name="Koike H."/>
        </authorList>
    </citation>
    <scope>NUCLEOTIDE SEQUENCE</scope>
    <source>
        <strain evidence="9">NBRC 6742</strain>
    </source>
</reference>
<organism evidence="9">
    <name type="scientific">Mucor ambiguus</name>
    <dbReference type="NCBI Taxonomy" id="91626"/>
    <lineage>
        <taxon>Eukaryota</taxon>
        <taxon>Fungi</taxon>
        <taxon>Fungi incertae sedis</taxon>
        <taxon>Mucoromycota</taxon>
        <taxon>Mucoromycotina</taxon>
        <taxon>Mucoromycetes</taxon>
        <taxon>Mucorales</taxon>
        <taxon>Mucorineae</taxon>
        <taxon>Mucoraceae</taxon>
        <taxon>Mucor</taxon>
    </lineage>
</organism>
<feature type="compositionally biased region" description="Basic and acidic residues" evidence="6">
    <location>
        <begin position="759"/>
        <end position="770"/>
    </location>
</feature>
<evidence type="ECO:0000256" key="5">
    <source>
        <dbReference type="ARBA" id="ARBA00023242"/>
    </source>
</evidence>
<dbReference type="InterPro" id="IPR051711">
    <property type="entry name" value="Stress_Response_Reg"/>
</dbReference>
<keyword evidence="7" id="KW-1133">Transmembrane helix</keyword>
<evidence type="ECO:0000256" key="3">
    <source>
        <dbReference type="ARBA" id="ARBA00023125"/>
    </source>
</evidence>
<feature type="region of interest" description="Disordered" evidence="6">
    <location>
        <begin position="898"/>
        <end position="918"/>
    </location>
</feature>
<dbReference type="Pfam" id="PF00172">
    <property type="entry name" value="Zn_clus"/>
    <property type="match status" value="1"/>
</dbReference>
<dbReference type="PROSITE" id="PS00463">
    <property type="entry name" value="ZN2_CY6_FUNGAL_1"/>
    <property type="match status" value="1"/>
</dbReference>
<proteinExistence type="predicted"/>
<dbReference type="InterPro" id="IPR001138">
    <property type="entry name" value="Zn2Cys6_DnaBD"/>
</dbReference>
<dbReference type="SMART" id="SM00066">
    <property type="entry name" value="GAL4"/>
    <property type="match status" value="1"/>
</dbReference>
<dbReference type="PANTHER" id="PTHR47540:SF2">
    <property type="entry name" value="ZN(II)2CYS6 TRANSCRIPTION FACTOR (EUROFUNG)"/>
    <property type="match status" value="1"/>
</dbReference>
<sequence length="1229" mass="137519">MTGTLRWHSCSTNDFPLKRHKVSKACEACRSKKMRCDGKNPCQRCESNRIKCKYNDKPARSRAPKPSPPPSTTQEIKHRKPPASPPKRDALKSDRLNSGTLWISNKKLHKIAFKNQLYETLKFKSLKTRRYGLSLPPLLVGFFDITSQSTQIWTRLIELLNQMDTAYMEDLQPIKSNIVEEAFRLFVTHNLVYGAFIHAQLLSFVLDSNAMLYHYMRPTDSQQQHQNSSQQSSFSPRPSSASASALNHRYLPYFSIIIYSILAITFLSAYLVLPNTNCSIPSENLYLYSHIFYREAHKQFLETCFPTATSTSISDTEPMEMMFLVQASILLAHFQCQAISEEQAYMTIRIGLDFAQRCSLTKDLVLQDNEDQGLVNALLIALDSWYAWLSFYLGKPYSERESIGRADTESKGVCYSTAADGSSFFKKSKEHQWALHVTDVYTLFLKDILLKSKHQSTSFSAIKDYLKLLQASCLPEQRVLETNQPYKTVCLYNDILTIQLASCHFDFTDTTLVDASSMDSVSSQSTENTTSPTIATANDDFELFPLKHDFSVVDVCIQSSKNILSTVYEMVQKDVDGSHPVPSTAIYATCLVSQLLSYFQRCKRVPTMDKRQQETIHAASVLYKHLLKLLKYASNHVEALDILLVQLTYSENSNDNISKIPSLSLSPRIEKHMQKSHVPPSPSPSSSSDVAAVKQATTMTPVPVISNSNNDTANQFDNNMMSNELLIITESNFSPAPSTTKTTLDHLASATPPSVTSRLDIDREQLEKLSRKPPSSSSQLQLKHHQQVQQQMQQQRQQYQQYQKYQHHAAGFAQLEDAIPVSSSTAAVAAAAAMGGQYYYYSSPTPTHSTRKQQQLQQYNNSFNSYTVQPPYKRFRSDTVASYEDYTGNPHGDTSTIHSFEDANNPHRSRNNSLTTPTTTAATDFIDVDELTTAATDSHPSAVHAAAAAAVTADTDLMYWVLEDPGTSFYPDQSPDQHQQQAFSRQNRSQSTDTGHHSTNFFLQQQQQQAIEQDTNNHNNANLTKLPLPHPSKPTSMPLKTWSPAPAQYSNKFFFASEVQTLHYQTPPLINFENSSFPIGLNVIHEEEDVEPHPSTSSSSSSPSQLLCPPTHLHHRASITSDKSSSTNGSSFGATGNSNNSKSADTITTVENVEAVAVAAAKIWASTAAALSYSNADPTAKTSTASPYPSRRSSASSHYHQQRNQYHQTNSKSNLVHYINNEKVGNDEY</sequence>
<feature type="compositionally biased region" description="Low complexity" evidence="6">
    <location>
        <begin position="1118"/>
        <end position="1143"/>
    </location>
</feature>
<feature type="region of interest" description="Disordered" evidence="6">
    <location>
        <begin position="56"/>
        <end position="91"/>
    </location>
</feature>
<keyword evidence="5" id="KW-0539">Nucleus</keyword>
<feature type="region of interest" description="Disordered" evidence="6">
    <location>
        <begin position="968"/>
        <end position="997"/>
    </location>
</feature>
<keyword evidence="3" id="KW-0238">DNA-binding</keyword>
<keyword evidence="4" id="KW-0804">Transcription</keyword>
<feature type="region of interest" description="Disordered" evidence="6">
    <location>
        <begin position="1018"/>
        <end position="1038"/>
    </location>
</feature>
<dbReference type="OrthoDB" id="39175at2759"/>
<dbReference type="PANTHER" id="PTHR47540">
    <property type="entry name" value="THIAMINE REPRESSIBLE GENES REGULATORY PROTEIN THI5"/>
    <property type="match status" value="1"/>
</dbReference>
<dbReference type="SUPFAM" id="SSF57701">
    <property type="entry name" value="Zn2/Cys6 DNA-binding domain"/>
    <property type="match status" value="1"/>
</dbReference>
<evidence type="ECO:0000256" key="7">
    <source>
        <dbReference type="SAM" id="Phobius"/>
    </source>
</evidence>
<dbReference type="Gene3D" id="4.10.240.10">
    <property type="entry name" value="Zn(2)-C6 fungal-type DNA-binding domain"/>
    <property type="match status" value="1"/>
</dbReference>
<dbReference type="PROSITE" id="PS50048">
    <property type="entry name" value="ZN2_CY6_FUNGAL_2"/>
    <property type="match status" value="1"/>
</dbReference>
<keyword evidence="7" id="KW-0472">Membrane</keyword>
<feature type="transmembrane region" description="Helical" evidence="7">
    <location>
        <begin position="250"/>
        <end position="273"/>
    </location>
</feature>
<dbReference type="GO" id="GO:0005634">
    <property type="term" value="C:nucleus"/>
    <property type="evidence" value="ECO:0007669"/>
    <property type="project" value="UniProtKB-SubCell"/>
</dbReference>
<gene>
    <name evidence="9" type="ORF">MAM1_0110c05529</name>
</gene>
<evidence type="ECO:0000259" key="8">
    <source>
        <dbReference type="PROSITE" id="PS50048"/>
    </source>
</evidence>
<feature type="region of interest" description="Disordered" evidence="6">
    <location>
        <begin position="736"/>
        <end position="795"/>
    </location>
</feature>
<dbReference type="GO" id="GO:0045944">
    <property type="term" value="P:positive regulation of transcription by RNA polymerase II"/>
    <property type="evidence" value="ECO:0007669"/>
    <property type="project" value="TreeGrafter"/>
</dbReference>
<protein>
    <recommendedName>
        <fullName evidence="8">Zn(2)-C6 fungal-type domain-containing protein</fullName>
    </recommendedName>
</protein>
<feature type="domain" description="Zn(2)-C6 fungal-type" evidence="8">
    <location>
        <begin position="25"/>
        <end position="54"/>
    </location>
</feature>
<dbReference type="GO" id="GO:0000981">
    <property type="term" value="F:DNA-binding transcription factor activity, RNA polymerase II-specific"/>
    <property type="evidence" value="ECO:0007669"/>
    <property type="project" value="InterPro"/>
</dbReference>
<feature type="region of interest" description="Disordered" evidence="6">
    <location>
        <begin position="1088"/>
        <end position="1143"/>
    </location>
</feature>
<feature type="compositionally biased region" description="Polar residues" evidence="6">
    <location>
        <begin position="970"/>
        <end position="997"/>
    </location>
</feature>
<feature type="region of interest" description="Disordered" evidence="6">
    <location>
        <begin position="1174"/>
        <end position="1229"/>
    </location>
</feature>
<keyword evidence="7" id="KW-0812">Transmembrane</keyword>
<evidence type="ECO:0000313" key="9">
    <source>
        <dbReference type="EMBL" id="GAN06052.1"/>
    </source>
</evidence>
<dbReference type="EMBL" id="DF836399">
    <property type="protein sequence ID" value="GAN06052.1"/>
    <property type="molecule type" value="Genomic_DNA"/>
</dbReference>
<dbReference type="GO" id="GO:0008270">
    <property type="term" value="F:zinc ion binding"/>
    <property type="evidence" value="ECO:0007669"/>
    <property type="project" value="InterPro"/>
</dbReference>
<feature type="compositionally biased region" description="Low complexity" evidence="6">
    <location>
        <begin position="1182"/>
        <end position="1199"/>
    </location>
</feature>
<evidence type="ECO:0000256" key="2">
    <source>
        <dbReference type="ARBA" id="ARBA00023015"/>
    </source>
</evidence>
<dbReference type="InterPro" id="IPR036864">
    <property type="entry name" value="Zn2-C6_fun-type_DNA-bd_sf"/>
</dbReference>
<feature type="compositionally biased region" description="Polar residues" evidence="6">
    <location>
        <begin position="1203"/>
        <end position="1214"/>
    </location>
</feature>
<feature type="compositionally biased region" description="Low complexity" evidence="6">
    <location>
        <begin position="1094"/>
        <end position="1104"/>
    </location>
</feature>
<name>A0A0C9MRV5_9FUNG</name>
<dbReference type="STRING" id="91626.A0A0C9MRV5"/>
<comment type="subcellular location">
    <subcellularLocation>
        <location evidence="1">Nucleus</location>
    </subcellularLocation>
</comment>
<dbReference type="GO" id="GO:0043565">
    <property type="term" value="F:sequence-specific DNA binding"/>
    <property type="evidence" value="ECO:0007669"/>
    <property type="project" value="TreeGrafter"/>
</dbReference>
<dbReference type="Proteomes" id="UP000053815">
    <property type="component" value="Unassembled WGS sequence"/>
</dbReference>
<keyword evidence="10" id="KW-1185">Reference proteome</keyword>
<feature type="region of interest" description="Disordered" evidence="6">
    <location>
        <begin position="671"/>
        <end position="694"/>
    </location>
</feature>
<evidence type="ECO:0000256" key="6">
    <source>
        <dbReference type="SAM" id="MobiDB-lite"/>
    </source>
</evidence>